<dbReference type="PROSITE" id="PS50237">
    <property type="entry name" value="HECT"/>
    <property type="match status" value="1"/>
</dbReference>
<dbReference type="InterPro" id="IPR000569">
    <property type="entry name" value="HECT_dom"/>
</dbReference>
<dbReference type="SUPFAM" id="SSF56204">
    <property type="entry name" value="Hect, E3 ligase catalytic domain"/>
    <property type="match status" value="1"/>
</dbReference>
<evidence type="ECO:0000256" key="2">
    <source>
        <dbReference type="ARBA" id="ARBA00022786"/>
    </source>
</evidence>
<evidence type="ECO:0000313" key="5">
    <source>
        <dbReference type="EMBL" id="KAG9263169.1"/>
    </source>
</evidence>
<comment type="caution">
    <text evidence="5">The sequence shown here is derived from an EMBL/GenBank/DDBJ whole genome shotgun (WGS) entry which is preliminary data.</text>
</comment>
<organism evidence="5 6">
    <name type="scientific">Astyanax mexicanus</name>
    <name type="common">Blind cave fish</name>
    <name type="synonym">Astyanax fasciatus mexicanus</name>
    <dbReference type="NCBI Taxonomy" id="7994"/>
    <lineage>
        <taxon>Eukaryota</taxon>
        <taxon>Metazoa</taxon>
        <taxon>Chordata</taxon>
        <taxon>Craniata</taxon>
        <taxon>Vertebrata</taxon>
        <taxon>Euteleostomi</taxon>
        <taxon>Actinopterygii</taxon>
        <taxon>Neopterygii</taxon>
        <taxon>Teleostei</taxon>
        <taxon>Ostariophysi</taxon>
        <taxon>Characiformes</taxon>
        <taxon>Characoidei</taxon>
        <taxon>Acestrorhamphidae</taxon>
        <taxon>Acestrorhamphinae</taxon>
        <taxon>Astyanax</taxon>
    </lineage>
</organism>
<dbReference type="AlphaFoldDB" id="A0A8T2KWN7"/>
<dbReference type="Pfam" id="PF00632">
    <property type="entry name" value="HECT"/>
    <property type="match status" value="1"/>
</dbReference>
<dbReference type="Proteomes" id="UP000752171">
    <property type="component" value="Unassembled WGS sequence"/>
</dbReference>
<evidence type="ECO:0000256" key="3">
    <source>
        <dbReference type="PROSITE-ProRule" id="PRU00104"/>
    </source>
</evidence>
<keyword evidence="2 3" id="KW-0833">Ubl conjugation pathway</keyword>
<feature type="non-terminal residue" evidence="5">
    <location>
        <position position="1"/>
    </location>
</feature>
<dbReference type="Gene3D" id="3.90.1750.10">
    <property type="entry name" value="Hect, E3 ligase catalytic domains"/>
    <property type="match status" value="1"/>
</dbReference>
<sequence>LAASDVVSNLSLKIDPTSFNRFSINRANVWDGAIRGFKRSAYNPSYDMLVKFSDDVGQTEDSIDTGGPKREFLTLLLDAIRTRRVFEGRTPRPTLLLLQPGLGPSLAENLFEYLIGKVKSIEAPIEDIPDEEVKNSLFEISNATSVSQLQSSTDKHSSMLQTAGCFHLIKKLEDKEKIVHDYIQWYFVYRNHFSIQRFKEGLATLDVANALEQHPSLLQPFMCYTEARLTADTVEDIFHVKLSPPGSTKRHEETRLLAYWRDYLLHVEDQSGLSLQDVLMFGTGLKEVPPAAIKPQPQLTFEWSSRFPLASTCANTLKIPILPSYEDFQEAMDYGIQNSPGFGLP</sequence>
<proteinExistence type="predicted"/>
<dbReference type="OrthoDB" id="512616at2759"/>
<dbReference type="EMBL" id="JAICCE010000020">
    <property type="protein sequence ID" value="KAG9263169.1"/>
    <property type="molecule type" value="Genomic_DNA"/>
</dbReference>
<keyword evidence="1" id="KW-0808">Transferase</keyword>
<feature type="domain" description="HECT" evidence="4">
    <location>
        <begin position="276"/>
        <end position="345"/>
    </location>
</feature>
<dbReference type="Gene3D" id="3.30.2410.10">
    <property type="entry name" value="Hect, E3 ligase catalytic domain"/>
    <property type="match status" value="1"/>
</dbReference>
<dbReference type="GO" id="GO:0004842">
    <property type="term" value="F:ubiquitin-protein transferase activity"/>
    <property type="evidence" value="ECO:0007669"/>
    <property type="project" value="InterPro"/>
</dbReference>
<reference evidence="5 6" key="1">
    <citation type="submission" date="2021-07" db="EMBL/GenBank/DDBJ databases">
        <authorList>
            <person name="Imarazene B."/>
            <person name="Zahm M."/>
            <person name="Klopp C."/>
            <person name="Cabau C."/>
            <person name="Beille S."/>
            <person name="Jouanno E."/>
            <person name="Castinel A."/>
            <person name="Lluch J."/>
            <person name="Gil L."/>
            <person name="Kuchtly C."/>
            <person name="Lopez Roques C."/>
            <person name="Donnadieu C."/>
            <person name="Parrinello H."/>
            <person name="Journot L."/>
            <person name="Du K."/>
            <person name="Schartl M."/>
            <person name="Retaux S."/>
            <person name="Guiguen Y."/>
        </authorList>
    </citation>
    <scope>NUCLEOTIDE SEQUENCE [LARGE SCALE GENOMIC DNA]</scope>
    <source>
        <strain evidence="5">Pach_M1</strain>
        <tissue evidence="5">Testis</tissue>
    </source>
</reference>
<gene>
    <name evidence="5" type="primary">G2E3</name>
    <name evidence="5" type="ORF">AMEX_G23173</name>
</gene>
<protein>
    <submittedName>
        <fullName evidence="5">G2/M phase-specific E3 ubiquitin-protein ligase-like isoform X1</fullName>
    </submittedName>
</protein>
<feature type="active site" description="Glycyl thioester intermediate" evidence="3">
    <location>
        <position position="313"/>
    </location>
</feature>
<evidence type="ECO:0000256" key="1">
    <source>
        <dbReference type="ARBA" id="ARBA00022679"/>
    </source>
</evidence>
<evidence type="ECO:0000313" key="6">
    <source>
        <dbReference type="Proteomes" id="UP000752171"/>
    </source>
</evidence>
<evidence type="ECO:0000259" key="4">
    <source>
        <dbReference type="PROSITE" id="PS50237"/>
    </source>
</evidence>
<name>A0A8T2KWN7_ASTMX</name>
<dbReference type="InterPro" id="IPR035983">
    <property type="entry name" value="Hect_E3_ubiquitin_ligase"/>
</dbReference>
<dbReference type="SMART" id="SM00119">
    <property type="entry name" value="HECTc"/>
    <property type="match status" value="1"/>
</dbReference>
<accession>A0A8T2KWN7</accession>